<organism evidence="1 2">
    <name type="scientific">Aspergillus hiratsukae</name>
    <dbReference type="NCBI Taxonomy" id="1194566"/>
    <lineage>
        <taxon>Eukaryota</taxon>
        <taxon>Fungi</taxon>
        <taxon>Dikarya</taxon>
        <taxon>Ascomycota</taxon>
        <taxon>Pezizomycotina</taxon>
        <taxon>Eurotiomycetes</taxon>
        <taxon>Eurotiomycetidae</taxon>
        <taxon>Eurotiales</taxon>
        <taxon>Aspergillaceae</taxon>
        <taxon>Aspergillus</taxon>
        <taxon>Aspergillus subgen. Fumigati</taxon>
    </lineage>
</organism>
<reference evidence="1" key="1">
    <citation type="submission" date="2020-06" db="EMBL/GenBank/DDBJ databases">
        <title>Draft genome sequences of strains closely related to Aspergillus parafelis and Aspergillus hiratsukae.</title>
        <authorList>
            <person name="Dos Santos R.A.C."/>
            <person name="Rivero-Menendez O."/>
            <person name="Steenwyk J.L."/>
            <person name="Mead M.E."/>
            <person name="Goldman G.H."/>
            <person name="Alastruey-Izquierdo A."/>
            <person name="Rokas A."/>
        </authorList>
    </citation>
    <scope>NUCLEOTIDE SEQUENCE</scope>
    <source>
        <strain evidence="1">CNM-CM6106</strain>
    </source>
</reference>
<evidence type="ECO:0000313" key="1">
    <source>
        <dbReference type="EMBL" id="KAF7160508.1"/>
    </source>
</evidence>
<dbReference type="AlphaFoldDB" id="A0A8H6PTE7"/>
<accession>A0A8H6PTE7</accession>
<dbReference type="Proteomes" id="UP000662466">
    <property type="component" value="Unassembled WGS sequence"/>
</dbReference>
<proteinExistence type="predicted"/>
<gene>
    <name evidence="1" type="ORF">CNMCM6106_007963</name>
</gene>
<comment type="caution">
    <text evidence="1">The sequence shown here is derived from an EMBL/GenBank/DDBJ whole genome shotgun (WGS) entry which is preliminary data.</text>
</comment>
<name>A0A8H6PTE7_9EURO</name>
<sequence>MDYPKLTPPVTATNGPSLINPLDDWSDWNWYITGLARCLCVYEILVGQAPYPVRPAFPIYPGGALADGKATDAAGNEWPRPTPLQSKIYDLEWEVYEDDDDRYQRKITALGTIWTAIFQTVAREHLARFLEESDFAVEIYRKLKENLEPSLEDLKSRIQERYRILQRGPEPTCQSMEKWLHEWDDVLLHCVRLKMEQDGWLGTLDFLTALKEIEPRYAEERLRELRKDYSLGVFNEINAYRRRWKSKSRRQRSAILRAIKDQSQD</sequence>
<evidence type="ECO:0000313" key="2">
    <source>
        <dbReference type="Proteomes" id="UP000662466"/>
    </source>
</evidence>
<dbReference type="EMBL" id="JACBAF010002260">
    <property type="protein sequence ID" value="KAF7160508.1"/>
    <property type="molecule type" value="Genomic_DNA"/>
</dbReference>
<protein>
    <submittedName>
        <fullName evidence="1">Uncharacterized protein</fullName>
    </submittedName>
</protein>